<evidence type="ECO:0000256" key="10">
    <source>
        <dbReference type="ARBA" id="ARBA00031367"/>
    </source>
</evidence>
<evidence type="ECO:0000256" key="9">
    <source>
        <dbReference type="ARBA" id="ARBA00023277"/>
    </source>
</evidence>
<evidence type="ECO:0000256" key="3">
    <source>
        <dbReference type="ARBA" id="ARBA00004947"/>
    </source>
</evidence>
<evidence type="ECO:0000256" key="6">
    <source>
        <dbReference type="ARBA" id="ARBA00018569"/>
    </source>
</evidence>
<comment type="catalytic activity">
    <reaction evidence="1">
        <text>UDP-alpha-D-glucose = UDP-alpha-D-galactose</text>
        <dbReference type="Rhea" id="RHEA:22168"/>
        <dbReference type="ChEBI" id="CHEBI:58885"/>
        <dbReference type="ChEBI" id="CHEBI:66914"/>
        <dbReference type="EC" id="5.1.3.2"/>
    </reaction>
</comment>
<dbReference type="SUPFAM" id="SSF51735">
    <property type="entry name" value="NAD(P)-binding Rossmann-fold domains"/>
    <property type="match status" value="1"/>
</dbReference>
<dbReference type="Gene3D" id="3.90.25.10">
    <property type="entry name" value="UDP-galactose 4-epimerase, domain 1"/>
    <property type="match status" value="1"/>
</dbReference>
<dbReference type="Proteomes" id="UP001519290">
    <property type="component" value="Unassembled WGS sequence"/>
</dbReference>
<dbReference type="PANTHER" id="PTHR43725:SF53">
    <property type="entry name" value="UDP-ARABINOSE 4-EPIMERASE 1"/>
    <property type="match status" value="1"/>
</dbReference>
<proteinExistence type="inferred from homology"/>
<evidence type="ECO:0000313" key="14">
    <source>
        <dbReference type="Proteomes" id="UP001519290"/>
    </source>
</evidence>
<comment type="similarity">
    <text evidence="4">Belongs to the NAD(P)-dependent epimerase/dehydratase family.</text>
</comment>
<dbReference type="RefSeq" id="WP_209901632.1">
    <property type="nucleotide sequence ID" value="NZ_BAAAJW010000011.1"/>
</dbReference>
<dbReference type="InterPro" id="IPR001509">
    <property type="entry name" value="Epimerase_deHydtase"/>
</dbReference>
<evidence type="ECO:0000256" key="4">
    <source>
        <dbReference type="ARBA" id="ARBA00007637"/>
    </source>
</evidence>
<evidence type="ECO:0000259" key="12">
    <source>
        <dbReference type="Pfam" id="PF01370"/>
    </source>
</evidence>
<dbReference type="Pfam" id="PF01370">
    <property type="entry name" value="Epimerase"/>
    <property type="match status" value="1"/>
</dbReference>
<comment type="pathway">
    <text evidence="3">Carbohydrate metabolism; galactose metabolism.</text>
</comment>
<protein>
    <recommendedName>
        <fullName evidence="6">UDP-glucose 4-epimerase</fullName>
        <ecNumber evidence="5">5.1.3.2</ecNumber>
    </recommendedName>
    <alternativeName>
        <fullName evidence="11">Galactowaldenase</fullName>
    </alternativeName>
    <alternativeName>
        <fullName evidence="10">UDP-galactose 4-epimerase</fullName>
    </alternativeName>
</protein>
<keyword evidence="9" id="KW-0119">Carbohydrate metabolism</keyword>
<dbReference type="GO" id="GO:0003978">
    <property type="term" value="F:UDP-glucose 4-epimerase activity"/>
    <property type="evidence" value="ECO:0007669"/>
    <property type="project" value="UniProtKB-EC"/>
</dbReference>
<dbReference type="PANTHER" id="PTHR43725">
    <property type="entry name" value="UDP-GLUCOSE 4-EPIMERASE"/>
    <property type="match status" value="1"/>
</dbReference>
<name>A0ABS4X0P8_9MICO</name>
<comment type="cofactor">
    <cofactor evidence="2">
        <name>NAD(+)</name>
        <dbReference type="ChEBI" id="CHEBI:57540"/>
    </cofactor>
</comment>
<dbReference type="Gene3D" id="3.40.50.720">
    <property type="entry name" value="NAD(P)-binding Rossmann-like Domain"/>
    <property type="match status" value="1"/>
</dbReference>
<reference evidence="13 14" key="1">
    <citation type="submission" date="2021-03" db="EMBL/GenBank/DDBJ databases">
        <title>Sequencing the genomes of 1000 actinobacteria strains.</title>
        <authorList>
            <person name="Klenk H.-P."/>
        </authorList>
    </citation>
    <scope>NUCLEOTIDE SEQUENCE [LARGE SCALE GENOMIC DNA]</scope>
    <source>
        <strain evidence="13 14">DSM 14566</strain>
    </source>
</reference>
<keyword evidence="7" id="KW-0520">NAD</keyword>
<feature type="domain" description="NAD-dependent epimerase/dehydratase" evidence="12">
    <location>
        <begin position="4"/>
        <end position="251"/>
    </location>
</feature>
<gene>
    <name evidence="13" type="ORF">JOF43_001987</name>
</gene>
<dbReference type="InterPro" id="IPR036291">
    <property type="entry name" value="NAD(P)-bd_dom_sf"/>
</dbReference>
<dbReference type="EC" id="5.1.3.2" evidence="5"/>
<evidence type="ECO:0000256" key="5">
    <source>
        <dbReference type="ARBA" id="ARBA00013189"/>
    </source>
</evidence>
<comment type="caution">
    <text evidence="13">The sequence shown here is derived from an EMBL/GenBank/DDBJ whole genome shotgun (WGS) entry which is preliminary data.</text>
</comment>
<evidence type="ECO:0000256" key="11">
    <source>
        <dbReference type="ARBA" id="ARBA00033067"/>
    </source>
</evidence>
<evidence type="ECO:0000256" key="8">
    <source>
        <dbReference type="ARBA" id="ARBA00023235"/>
    </source>
</evidence>
<evidence type="ECO:0000256" key="2">
    <source>
        <dbReference type="ARBA" id="ARBA00001911"/>
    </source>
</evidence>
<sequence length="324" mass="34588">MTTLVIGGAGYIGSHVVRLLLTKGEKVVVVDSLSTGIEERTAGAELVELDVTAPDASEKLAFQLRAAGADSVIHFAAHKQVGESVEKPEMYWHDNIGGLANVLAACASAEVRDVVFSSSAAVYGVPDVDLVTEELTPQPINPYGATKYVGEWMLADAERAHGLRTVALRYFNVAGAGWPELADTAVMNLVPIVLDRLEQGKDPVVFGDDYDTPDGTCIRDYVHVLDLAEAHVAALDYLRGEERPHRVFNVGTGTGSSVLEVLDAIGRARGVELTPEIGPRRAGDPARLVCSATRIEEALGWTGTHDLDDIVRSAVEARRGAGRP</sequence>
<accession>A0ABS4X0P8</accession>
<keyword evidence="8 13" id="KW-0413">Isomerase</keyword>
<dbReference type="NCBIfam" id="TIGR01179">
    <property type="entry name" value="galE"/>
    <property type="match status" value="1"/>
</dbReference>
<evidence type="ECO:0000256" key="7">
    <source>
        <dbReference type="ARBA" id="ARBA00023027"/>
    </source>
</evidence>
<dbReference type="InterPro" id="IPR005886">
    <property type="entry name" value="UDP_G4E"/>
</dbReference>
<evidence type="ECO:0000256" key="1">
    <source>
        <dbReference type="ARBA" id="ARBA00000083"/>
    </source>
</evidence>
<keyword evidence="14" id="KW-1185">Reference proteome</keyword>
<dbReference type="EMBL" id="JAGIOD010000001">
    <property type="protein sequence ID" value="MBP2382030.1"/>
    <property type="molecule type" value="Genomic_DNA"/>
</dbReference>
<organism evidence="13 14">
    <name type="scientific">Brachybacterium sacelli</name>
    <dbReference type="NCBI Taxonomy" id="173364"/>
    <lineage>
        <taxon>Bacteria</taxon>
        <taxon>Bacillati</taxon>
        <taxon>Actinomycetota</taxon>
        <taxon>Actinomycetes</taxon>
        <taxon>Micrococcales</taxon>
        <taxon>Dermabacteraceae</taxon>
        <taxon>Brachybacterium</taxon>
    </lineage>
</organism>
<evidence type="ECO:0000313" key="13">
    <source>
        <dbReference type="EMBL" id="MBP2382030.1"/>
    </source>
</evidence>